<reference evidence="2 3" key="1">
    <citation type="submission" date="2024-08" db="EMBL/GenBank/DDBJ databases">
        <title>Gnathostoma spinigerum genome.</title>
        <authorList>
            <person name="Gonzalez-Bertolin B."/>
            <person name="Monzon S."/>
            <person name="Zaballos A."/>
            <person name="Jimenez P."/>
            <person name="Dekumyoy P."/>
            <person name="Varona S."/>
            <person name="Cuesta I."/>
            <person name="Sumanam S."/>
            <person name="Adisakwattana P."/>
            <person name="Gasser R.B."/>
            <person name="Hernandez-Gonzalez A."/>
            <person name="Young N.D."/>
            <person name="Perteguer M.J."/>
        </authorList>
    </citation>
    <scope>NUCLEOTIDE SEQUENCE [LARGE SCALE GENOMIC DNA]</scope>
    <source>
        <strain evidence="2">AL3</strain>
        <tissue evidence="2">Liver</tissue>
    </source>
</reference>
<feature type="compositionally biased region" description="Low complexity" evidence="1">
    <location>
        <begin position="74"/>
        <end position="85"/>
    </location>
</feature>
<evidence type="ECO:0000256" key="1">
    <source>
        <dbReference type="SAM" id="MobiDB-lite"/>
    </source>
</evidence>
<evidence type="ECO:0000313" key="3">
    <source>
        <dbReference type="Proteomes" id="UP001608902"/>
    </source>
</evidence>
<keyword evidence="3" id="KW-1185">Reference proteome</keyword>
<evidence type="ECO:0000313" key="2">
    <source>
        <dbReference type="EMBL" id="MFH4982322.1"/>
    </source>
</evidence>
<feature type="region of interest" description="Disordered" evidence="1">
    <location>
        <begin position="74"/>
        <end position="102"/>
    </location>
</feature>
<proteinExistence type="predicted"/>
<gene>
    <name evidence="2" type="ORF">AB6A40_009031</name>
</gene>
<name>A0ABD6EZT7_9BILA</name>
<dbReference type="EMBL" id="JBGFUD010009007">
    <property type="protein sequence ID" value="MFH4982322.1"/>
    <property type="molecule type" value="Genomic_DNA"/>
</dbReference>
<protein>
    <submittedName>
        <fullName evidence="2">Uncharacterized protein</fullName>
    </submittedName>
</protein>
<dbReference type="AlphaFoldDB" id="A0ABD6EZT7"/>
<accession>A0ABD6EZT7</accession>
<dbReference type="Proteomes" id="UP001608902">
    <property type="component" value="Unassembled WGS sequence"/>
</dbReference>
<organism evidence="2 3">
    <name type="scientific">Gnathostoma spinigerum</name>
    <dbReference type="NCBI Taxonomy" id="75299"/>
    <lineage>
        <taxon>Eukaryota</taxon>
        <taxon>Metazoa</taxon>
        <taxon>Ecdysozoa</taxon>
        <taxon>Nematoda</taxon>
        <taxon>Chromadorea</taxon>
        <taxon>Rhabditida</taxon>
        <taxon>Spirurina</taxon>
        <taxon>Gnathostomatomorpha</taxon>
        <taxon>Gnathostomatoidea</taxon>
        <taxon>Gnathostomatidae</taxon>
        <taxon>Gnathostoma</taxon>
    </lineage>
</organism>
<sequence>MFAFFDLSVFPLLNVQVRFVDENDEEVRRRRMEGIRERCLNVWRSSKIAGSTDSVSEIRSSPNDFVLVHHNASAESASISEISSSDRNGTPDSLDSLSLIKE</sequence>
<feature type="compositionally biased region" description="Polar residues" evidence="1">
    <location>
        <begin position="86"/>
        <end position="96"/>
    </location>
</feature>
<comment type="caution">
    <text evidence="2">The sequence shown here is derived from an EMBL/GenBank/DDBJ whole genome shotgun (WGS) entry which is preliminary data.</text>
</comment>